<evidence type="ECO:0000313" key="3">
    <source>
        <dbReference type="Proteomes" id="UP000019772"/>
    </source>
</evidence>
<organism evidence="2 3">
    <name type="scientific">Paenibacillus sabinae T27</name>
    <dbReference type="NCBI Taxonomy" id="1268072"/>
    <lineage>
        <taxon>Bacteria</taxon>
        <taxon>Bacillati</taxon>
        <taxon>Bacillota</taxon>
        <taxon>Bacilli</taxon>
        <taxon>Bacillales</taxon>
        <taxon>Paenibacillaceae</taxon>
        <taxon>Paenibacillus</taxon>
    </lineage>
</organism>
<name>X4ZH68_9BACL</name>
<evidence type="ECO:0000256" key="1">
    <source>
        <dbReference type="SAM" id="Phobius"/>
    </source>
</evidence>
<accession>X4ZH68</accession>
<reference evidence="2 3" key="1">
    <citation type="journal article" date="2014" name="PLoS Genet.">
        <title>Comparative Genomic Analysis of N2-Fixing and Non-N2-Fixing Paenibacillus spp.: Organization, Evolution and Expression of the Nitrogen Fixation Genes.</title>
        <authorList>
            <person name="Xie J.B."/>
            <person name="Du Z."/>
            <person name="Bai L."/>
            <person name="Tian C."/>
            <person name="Zhang Y."/>
            <person name="Xie J.Y."/>
            <person name="Wang T."/>
            <person name="Liu X."/>
            <person name="Chen X."/>
            <person name="Cheng Q."/>
            <person name="Chen S."/>
            <person name="Li J."/>
        </authorList>
    </citation>
    <scope>NUCLEOTIDE SEQUENCE [LARGE SCALE GENOMIC DNA]</scope>
    <source>
        <strain evidence="2 3">T27</strain>
    </source>
</reference>
<keyword evidence="1" id="KW-1133">Transmembrane helix</keyword>
<gene>
    <name evidence="2" type="ORF">PSAB_19690</name>
</gene>
<keyword evidence="1" id="KW-0812">Transmembrane</keyword>
<keyword evidence="3" id="KW-1185">Reference proteome</keyword>
<dbReference type="eggNOG" id="ENOG50338B7">
    <property type="taxonomic scope" value="Bacteria"/>
</dbReference>
<protein>
    <submittedName>
        <fullName evidence="2">Uncharacterized protein</fullName>
    </submittedName>
</protein>
<dbReference type="OrthoDB" id="2628290at2"/>
<keyword evidence="1" id="KW-0472">Membrane</keyword>
<feature type="transmembrane region" description="Helical" evidence="1">
    <location>
        <begin position="6"/>
        <end position="29"/>
    </location>
</feature>
<sequence>MKNKTIIAVSILTLVLISGIFGFLLGISFKGESNQNDSKDQNGNRYQMINVNENNIIIFDQQTGDYWRRFIPSNEGPTEWEKEKSPINK</sequence>
<dbReference type="RefSeq" id="WP_025336302.1">
    <property type="nucleotide sequence ID" value="NZ_CP004078.1"/>
</dbReference>
<dbReference type="STRING" id="1268072.PSAB_19690"/>
<proteinExistence type="predicted"/>
<dbReference type="EMBL" id="CP004078">
    <property type="protein sequence ID" value="AHV98831.1"/>
    <property type="molecule type" value="Genomic_DNA"/>
</dbReference>
<dbReference type="Proteomes" id="UP000019772">
    <property type="component" value="Chromosome"/>
</dbReference>
<dbReference type="AlphaFoldDB" id="X4ZH68"/>
<dbReference type="KEGG" id="psab:PSAB_19690"/>
<dbReference type="HOGENOM" id="CLU_2451849_0_0_9"/>
<evidence type="ECO:0000313" key="2">
    <source>
        <dbReference type="EMBL" id="AHV98831.1"/>
    </source>
</evidence>